<gene>
    <name evidence="2" type="ORF">KGD82_13470</name>
</gene>
<reference evidence="2" key="1">
    <citation type="submission" date="2021-05" db="EMBL/GenBank/DDBJ databases">
        <authorList>
            <person name="Kaiqin L."/>
            <person name="Jian G."/>
        </authorList>
    </citation>
    <scope>NUCLEOTIDE SEQUENCE</scope>
    <source>
        <strain evidence="2">HDS5</strain>
    </source>
</reference>
<evidence type="ECO:0000256" key="1">
    <source>
        <dbReference type="SAM" id="MobiDB-lite"/>
    </source>
</evidence>
<name>A0A975LCP9_9ACTN</name>
<keyword evidence="3" id="KW-1185">Reference proteome</keyword>
<accession>A0A975LCP9</accession>
<dbReference type="EMBL" id="CP074402">
    <property type="protein sequence ID" value="QVJ03038.1"/>
    <property type="molecule type" value="Genomic_DNA"/>
</dbReference>
<protein>
    <submittedName>
        <fullName evidence="2">Uncharacterized protein</fullName>
    </submittedName>
</protein>
<dbReference type="KEGG" id="nec:KGD82_13470"/>
<evidence type="ECO:0000313" key="3">
    <source>
        <dbReference type="Proteomes" id="UP000682416"/>
    </source>
</evidence>
<proteinExistence type="predicted"/>
<dbReference type="AlphaFoldDB" id="A0A975LCP9"/>
<feature type="region of interest" description="Disordered" evidence="1">
    <location>
        <begin position="10"/>
        <end position="47"/>
    </location>
</feature>
<dbReference type="Proteomes" id="UP000682416">
    <property type="component" value="Chromosome"/>
</dbReference>
<evidence type="ECO:0000313" key="2">
    <source>
        <dbReference type="EMBL" id="QVJ03038.1"/>
    </source>
</evidence>
<organism evidence="2 3">
    <name type="scientific">Nocardiopsis eucommiae</name>
    <dbReference type="NCBI Taxonomy" id="2831970"/>
    <lineage>
        <taxon>Bacteria</taxon>
        <taxon>Bacillati</taxon>
        <taxon>Actinomycetota</taxon>
        <taxon>Actinomycetes</taxon>
        <taxon>Streptosporangiales</taxon>
        <taxon>Nocardiopsidaceae</taxon>
        <taxon>Nocardiopsis</taxon>
    </lineage>
</organism>
<sequence>MTDHADLLRQAAAKARETANSAPPGPYEIDPGPGYHRQILGTDGDPIAATRQWPGGLGYDGDDTGSAEQTAAHIVLWHPGVALAVAAWLDTVARGIPAFRSALTAPGWDEGDDPGEVIEQQYRHQLTVARALLNEPKEN</sequence>